<evidence type="ECO:0000256" key="1">
    <source>
        <dbReference type="SAM" id="MobiDB-lite"/>
    </source>
</evidence>
<dbReference type="AlphaFoldDB" id="M5C6P0"/>
<accession>M5C6P0</accession>
<name>M5C6P0_THACB</name>
<feature type="compositionally biased region" description="Low complexity" evidence="1">
    <location>
        <begin position="21"/>
        <end position="32"/>
    </location>
</feature>
<organism evidence="2 4">
    <name type="scientific">Thanatephorus cucumeris (strain AG1-IB / isolate 7/3/14)</name>
    <name type="common">Lettuce bottom rot fungus</name>
    <name type="synonym">Rhizoctonia solani</name>
    <dbReference type="NCBI Taxonomy" id="1108050"/>
    <lineage>
        <taxon>Eukaryota</taxon>
        <taxon>Fungi</taxon>
        <taxon>Dikarya</taxon>
        <taxon>Basidiomycota</taxon>
        <taxon>Agaricomycotina</taxon>
        <taxon>Agaricomycetes</taxon>
        <taxon>Cantharellales</taxon>
        <taxon>Ceratobasidiaceae</taxon>
        <taxon>Rhizoctonia</taxon>
        <taxon>Rhizoctonia solani AG-1</taxon>
    </lineage>
</organism>
<keyword evidence="5" id="KW-1185">Reference proteome</keyword>
<dbReference type="OrthoDB" id="3269175at2759"/>
<dbReference type="EMBL" id="CAOJ01013580">
    <property type="protein sequence ID" value="CCO34765.1"/>
    <property type="molecule type" value="Genomic_DNA"/>
</dbReference>
<feature type="region of interest" description="Disordered" evidence="1">
    <location>
        <begin position="1"/>
        <end position="42"/>
    </location>
</feature>
<proteinExistence type="predicted"/>
<dbReference type="Proteomes" id="UP000059188">
    <property type="component" value="Unassembled WGS sequence"/>
</dbReference>
<dbReference type="Proteomes" id="UP000012065">
    <property type="component" value="Unassembled WGS sequence"/>
</dbReference>
<dbReference type="EMBL" id="LN679143">
    <property type="protein sequence ID" value="CEL60183.1"/>
    <property type="molecule type" value="Genomic_DNA"/>
</dbReference>
<sequence>MSEPPVMTSTHASVLPGGGPAPNAAPGGSRPPIFASRPKETALTREVLEIKERLMASEDEVATLRAMVTELQSRDEKSQHERDGNALRLKQAEAQINRLEAITRTYMSSQGLDLNQLESATMMSELVVDKKGHDLSAQDSKDLSKIIKESLASLYGVVKFSPKEHGGYPKLGSGGVLGPELGT</sequence>
<evidence type="ECO:0000313" key="4">
    <source>
        <dbReference type="Proteomes" id="UP000012065"/>
    </source>
</evidence>
<dbReference type="HOGENOM" id="CLU_1476119_0_0_1"/>
<evidence type="ECO:0000313" key="3">
    <source>
        <dbReference type="EMBL" id="CEL60183.1"/>
    </source>
</evidence>
<protein>
    <submittedName>
        <fullName evidence="2">Uncharacterized protein</fullName>
    </submittedName>
</protein>
<reference evidence="3 5" key="3">
    <citation type="submission" date="2014-11" db="EMBL/GenBank/DDBJ databases">
        <authorList>
            <person name="Wibberg Daniel"/>
        </authorList>
    </citation>
    <scope>NUCLEOTIDE SEQUENCE [LARGE SCALE GENOMIC DNA]</scope>
    <source>
        <strain evidence="3">Rhizoctonia solani AG1-IB 7/3/14</strain>
    </source>
</reference>
<reference evidence="2 4" key="2">
    <citation type="journal article" date="2013" name="J. Biotechnol.">
        <title>Establishment and interpretation of the genome sequence of the phytopathogenic fungus Rhizoctonia solani AG1-IB isolate 7/3/14.</title>
        <authorList>
            <person name="Wibberg D.W."/>
            <person name="Jelonek L.J."/>
            <person name="Rupp O.R."/>
            <person name="Hennig M.H."/>
            <person name="Eikmeyer F.E."/>
            <person name="Goesmann A.G."/>
            <person name="Hartmann A.H."/>
            <person name="Borriss R.B."/>
            <person name="Grosch R.G."/>
            <person name="Puehler A.P."/>
            <person name="Schlueter A.S."/>
        </authorList>
    </citation>
    <scope>NUCLEOTIDE SEQUENCE [LARGE SCALE GENOMIC DNA]</scope>
    <source>
        <strain evidence="4">AG1-IB / isolate 7/3/14</strain>
        <strain evidence="2">Isolate 7/3/14</strain>
    </source>
</reference>
<evidence type="ECO:0000313" key="5">
    <source>
        <dbReference type="Proteomes" id="UP000059188"/>
    </source>
</evidence>
<evidence type="ECO:0000313" key="2">
    <source>
        <dbReference type="EMBL" id="CCO34765.1"/>
    </source>
</evidence>
<reference evidence="2" key="1">
    <citation type="submission" date="2012-10" db="EMBL/GenBank/DDBJ databases">
        <authorList>
            <person name="Jelonek L."/>
        </authorList>
    </citation>
    <scope>NUCLEOTIDE SEQUENCE</scope>
    <source>
        <strain evidence="2">Isolate 7/3/14</strain>
    </source>
</reference>
<gene>
    <name evidence="2" type="ORF">BN14_08873</name>
    <name evidence="3" type="ORF">RSOLAG1IB_09421</name>
</gene>